<dbReference type="EMBL" id="KU935727">
    <property type="protein sequence ID" value="AMS02047.1"/>
    <property type="molecule type" value="Genomic_DNA"/>
</dbReference>
<keyword evidence="2" id="KW-1185">Reference proteome</keyword>
<reference evidence="2" key="1">
    <citation type="submission" date="2016-03" db="EMBL/GenBank/DDBJ databases">
        <authorList>
            <person name="Ploux O."/>
        </authorList>
    </citation>
    <scope>NUCLEOTIDE SEQUENCE [LARGE SCALE GENOMIC DNA]</scope>
</reference>
<dbReference type="KEGG" id="vg:29123596"/>
<protein>
    <submittedName>
        <fullName evidence="1">Uncharacterized protein</fullName>
    </submittedName>
</protein>
<gene>
    <name evidence="1" type="primary">29</name>
    <name evidence="1" type="ORF">SEA_PANCHINO_29</name>
</gene>
<dbReference type="Proteomes" id="UP000202219">
    <property type="component" value="Segment"/>
</dbReference>
<dbReference type="GeneID" id="29123596"/>
<sequence>MRTVEVVDAELRVLAAYRGVSGCSVRVIDRLLDERLAATRNPAARHGARLDRRDDR</sequence>
<evidence type="ECO:0000313" key="1">
    <source>
        <dbReference type="EMBL" id="AMS02047.1"/>
    </source>
</evidence>
<proteinExistence type="predicted"/>
<dbReference type="OrthoDB" id="40021at10239"/>
<dbReference type="RefSeq" id="YP_009304937.1">
    <property type="nucleotide sequence ID" value="NC_031281.1"/>
</dbReference>
<organism evidence="1 2">
    <name type="scientific">Mycobacterium phage Panchino</name>
    <dbReference type="NCBI Taxonomy" id="1821537"/>
    <lineage>
        <taxon>Viruses</taxon>
        <taxon>Duplodnaviria</taxon>
        <taxon>Heunggongvirae</taxon>
        <taxon>Uroviricota</taxon>
        <taxon>Caudoviricetes</taxon>
        <taxon>Nclasvirinae</taxon>
        <taxon>Charlievirus</taxon>
        <taxon>Charlievirus panchino</taxon>
    </lineage>
</organism>
<evidence type="ECO:0000313" key="2">
    <source>
        <dbReference type="Proteomes" id="UP000202219"/>
    </source>
</evidence>
<accession>A0A142K7G4</accession>
<name>A0A142K7G4_9CAUD</name>